<reference evidence="3" key="2">
    <citation type="submission" date="2015-01" db="EMBL/GenBank/DDBJ databases">
        <title>Complete genome sequence of Methylobacterium aquaticum strain 22A.</title>
        <authorList>
            <person name="Tani A."/>
            <person name="Ogura Y."/>
            <person name="Hayashi T."/>
        </authorList>
    </citation>
    <scope>NUCLEOTIDE SEQUENCE [LARGE SCALE GENOMIC DNA]</scope>
    <source>
        <strain evidence="3">MA-22A</strain>
        <plasmid evidence="3">Plasmid pMaq22A_1p DNA</plasmid>
    </source>
</reference>
<evidence type="ECO:0000256" key="1">
    <source>
        <dbReference type="SAM" id="Phobius"/>
    </source>
</evidence>
<feature type="transmembrane region" description="Helical" evidence="1">
    <location>
        <begin position="36"/>
        <end position="59"/>
    </location>
</feature>
<reference evidence="2 3" key="1">
    <citation type="journal article" date="2015" name="Genome Announc.">
        <title>Complete Genome Sequence of Methylobacterium aquaticum Strain 22A, Isolated from Racomitrium japonicum Moss.</title>
        <authorList>
            <person name="Tani A."/>
            <person name="Ogura Y."/>
            <person name="Hayashi T."/>
            <person name="Kimbara K."/>
        </authorList>
    </citation>
    <scope>NUCLEOTIDE SEQUENCE [LARGE SCALE GENOMIC DNA]</scope>
    <source>
        <strain evidence="2 3">MA-22A</strain>
        <plasmid evidence="3">Plasmid pMaq22A_1p DNA</plasmid>
    </source>
</reference>
<name>A0A0C6G169_9HYPH</name>
<evidence type="ECO:0000313" key="2">
    <source>
        <dbReference type="EMBL" id="BAQ49585.1"/>
    </source>
</evidence>
<keyword evidence="2" id="KW-0614">Plasmid</keyword>
<geneLocation type="plasmid" evidence="3">
    <name>pMaq22A_1p DNA</name>
</geneLocation>
<keyword evidence="1" id="KW-0812">Transmembrane</keyword>
<dbReference type="KEGG" id="maqu:Maq22A_1p36960"/>
<accession>A0A0C6G169</accession>
<dbReference type="EMBL" id="AP014705">
    <property type="protein sequence ID" value="BAQ49585.1"/>
    <property type="molecule type" value="Genomic_DNA"/>
</dbReference>
<evidence type="ECO:0000313" key="3">
    <source>
        <dbReference type="Proteomes" id="UP000061432"/>
    </source>
</evidence>
<proteinExistence type="predicted"/>
<dbReference type="PATRIC" id="fig|270351.10.peg.6668"/>
<dbReference type="AlphaFoldDB" id="A0A0C6G169"/>
<sequence length="70" mass="6967">MSLVGFTPPLLLDPVTLGLAFGLLASADAPTREAEVEIGVTVGSVACMIAGALGLLVAAPGQRRARPVPA</sequence>
<keyword evidence="1" id="KW-0472">Membrane</keyword>
<dbReference type="Proteomes" id="UP000061432">
    <property type="component" value="Plasmid pMaq22A_1p"/>
</dbReference>
<gene>
    <name evidence="2" type="primary">nhaA</name>
    <name evidence="2" type="ORF">Maq22A_1p36960</name>
</gene>
<organism evidence="2 3">
    <name type="scientific">Methylobacterium aquaticum</name>
    <dbReference type="NCBI Taxonomy" id="270351"/>
    <lineage>
        <taxon>Bacteria</taxon>
        <taxon>Pseudomonadati</taxon>
        <taxon>Pseudomonadota</taxon>
        <taxon>Alphaproteobacteria</taxon>
        <taxon>Hyphomicrobiales</taxon>
        <taxon>Methylobacteriaceae</taxon>
        <taxon>Methylobacterium</taxon>
    </lineage>
</organism>
<keyword evidence="1" id="KW-1133">Transmembrane helix</keyword>
<protein>
    <submittedName>
        <fullName evidence="2">Uncharacterized protein</fullName>
    </submittedName>
</protein>